<accession>A0ABW7P8W1</accession>
<sequence length="131" mass="14340">MDEISLSEALRQLRSELYQAQTDAAGQQLRFEVEKAELELEVEFRRDGTGKVKVSVGALGTKGEAEAGGARGAVRRERLTLTLNVLDEALGPDRRFLVQRGAAVPHAYGRAPHPAYGSQPSEPSQPEPWDE</sequence>
<dbReference type="RefSeq" id="WP_395508701.1">
    <property type="nucleotide sequence ID" value="NZ_JBBDHD010000011.1"/>
</dbReference>
<evidence type="ECO:0000313" key="4">
    <source>
        <dbReference type="Proteomes" id="UP001610631"/>
    </source>
</evidence>
<dbReference type="Pfam" id="PF19631">
    <property type="entry name" value="Trypco2"/>
    <property type="match status" value="1"/>
</dbReference>
<dbReference type="InterPro" id="IPR045608">
    <property type="entry name" value="Trypco2"/>
</dbReference>
<name>A0ABW7P8W1_9ACTN</name>
<protein>
    <submittedName>
        <fullName evidence="3">Trypco2 family protein</fullName>
    </submittedName>
</protein>
<evidence type="ECO:0000313" key="3">
    <source>
        <dbReference type="EMBL" id="MFH7594775.1"/>
    </source>
</evidence>
<dbReference type="EMBL" id="JBBDHD010000011">
    <property type="protein sequence ID" value="MFH7594775.1"/>
    <property type="molecule type" value="Genomic_DNA"/>
</dbReference>
<organism evidence="3 4">
    <name type="scientific">Streptomyces racemochromogenes</name>
    <dbReference type="NCBI Taxonomy" id="67353"/>
    <lineage>
        <taxon>Bacteria</taxon>
        <taxon>Bacillati</taxon>
        <taxon>Actinomycetota</taxon>
        <taxon>Actinomycetes</taxon>
        <taxon>Kitasatosporales</taxon>
        <taxon>Streptomycetaceae</taxon>
        <taxon>Streptomyces</taxon>
    </lineage>
</organism>
<comment type="caution">
    <text evidence="3">The sequence shown here is derived from an EMBL/GenBank/DDBJ whole genome shotgun (WGS) entry which is preliminary data.</text>
</comment>
<feature type="domain" description="Trypsin-co-occurring" evidence="2">
    <location>
        <begin position="4"/>
        <end position="84"/>
    </location>
</feature>
<dbReference type="Proteomes" id="UP001610631">
    <property type="component" value="Unassembled WGS sequence"/>
</dbReference>
<keyword evidence="4" id="KW-1185">Reference proteome</keyword>
<evidence type="ECO:0000259" key="2">
    <source>
        <dbReference type="Pfam" id="PF19631"/>
    </source>
</evidence>
<evidence type="ECO:0000256" key="1">
    <source>
        <dbReference type="SAM" id="MobiDB-lite"/>
    </source>
</evidence>
<feature type="region of interest" description="Disordered" evidence="1">
    <location>
        <begin position="107"/>
        <end position="131"/>
    </location>
</feature>
<gene>
    <name evidence="3" type="ORF">WDV06_06650</name>
</gene>
<reference evidence="3 4" key="1">
    <citation type="submission" date="2024-03" db="EMBL/GenBank/DDBJ databases">
        <title>Whole genome sequencing of Streptomyces racemochromogenes, to identify antimicrobial biosynthetic gene clusters.</title>
        <authorList>
            <person name="Suryawanshi P."/>
            <person name="Krishnaraj P.U."/>
            <person name="Arun Y.P."/>
            <person name="Suryawanshi M.P."/>
            <person name="Rakshit O."/>
        </authorList>
    </citation>
    <scope>NUCLEOTIDE SEQUENCE [LARGE SCALE GENOMIC DNA]</scope>
    <source>
        <strain evidence="3 4">AUDT626</strain>
    </source>
</reference>
<proteinExistence type="predicted"/>